<proteinExistence type="predicted"/>
<evidence type="ECO:0000313" key="4">
    <source>
        <dbReference type="EMBL" id="CAD8467510.1"/>
    </source>
</evidence>
<keyword evidence="1" id="KW-0175">Coiled coil</keyword>
<reference evidence="4" key="1">
    <citation type="submission" date="2021-01" db="EMBL/GenBank/DDBJ databases">
        <authorList>
            <person name="Corre E."/>
            <person name="Pelletier E."/>
            <person name="Niang G."/>
            <person name="Scheremetjew M."/>
            <person name="Finn R."/>
            <person name="Kale V."/>
            <person name="Holt S."/>
            <person name="Cochrane G."/>
            <person name="Meng A."/>
            <person name="Brown T."/>
            <person name="Cohen L."/>
        </authorList>
    </citation>
    <scope>NUCLEOTIDE SEQUENCE</scope>
    <source>
        <strain evidence="4">CCMP325</strain>
    </source>
</reference>
<feature type="region of interest" description="Disordered" evidence="2">
    <location>
        <begin position="44"/>
        <end position="69"/>
    </location>
</feature>
<evidence type="ECO:0000313" key="3">
    <source>
        <dbReference type="EMBL" id="CAD8467508.1"/>
    </source>
</evidence>
<dbReference type="SUPFAM" id="SSF56059">
    <property type="entry name" value="Glutathione synthetase ATP-binding domain-like"/>
    <property type="match status" value="1"/>
</dbReference>
<evidence type="ECO:0000256" key="2">
    <source>
        <dbReference type="SAM" id="MobiDB-lite"/>
    </source>
</evidence>
<dbReference type="AlphaFoldDB" id="A0A6T7MER5"/>
<evidence type="ECO:0000256" key="1">
    <source>
        <dbReference type="SAM" id="Coils"/>
    </source>
</evidence>
<accession>A0A6T7MER5</accession>
<sequence length="586" mass="65003">MSLNPVGGSFDEAGIFMPPMTAMTVGARCARHAMVVEPAVSDFEISPQRGPPRAKLSKKPAVPLGPVDESDESLAVEETCVSSVCNECMLGENMNIEQVTNAQVATESAPKLRRSNSILGAERRRIWTHGPRPEYKKESQRYNLPARVLSLLRPGLDIAILPGAHERTRHFWEFCKEVFGYEDWQAVFTSGNIYNMDDDTDDTMVDTLREIITSSNCEWTLVPYCVTSQFQRWADKLSDLPVEIFGEDLEWIDTYGNKGALHRHIQSLDVPSVIESLDPTIIVPKGYTCSTSADLVKAYELIGSKEVVVKPIYGAAGEGIIFVSDVEALQTYDFPYGIVCLEEKLDLDKAPDGVAISPALHYNEDQFLGEDFVDQIMKGTTYMGWRQSQVEPSFQDEARRCLRAFIKGSMPKGPGGVDFLSVNGVPYLSDLNTGRFNGCHTPKLFRAMYSPDAHFYCWKCTTPEELHVGQFYKHLQEAGCAFVPGQSKFGVFPLLYLQGKSGMFIALAENEEECLKLYHAANPFLALSPQQQARVKAAKHLREAEEQAAKAEKHALAMAERARKALEEADAEAASCHLNAVVACST</sequence>
<evidence type="ECO:0008006" key="5">
    <source>
        <dbReference type="Google" id="ProtNLM"/>
    </source>
</evidence>
<gene>
    <name evidence="3" type="ORF">HPHI1048_LOCUS1400</name>
    <name evidence="4" type="ORF">HPHI1048_LOCUS1401</name>
</gene>
<feature type="coiled-coil region" evidence="1">
    <location>
        <begin position="534"/>
        <end position="569"/>
    </location>
</feature>
<dbReference type="Gene3D" id="3.30.470.20">
    <property type="entry name" value="ATP-grasp fold, B domain"/>
    <property type="match status" value="1"/>
</dbReference>
<organism evidence="4">
    <name type="scientific">Hanusia phi</name>
    <dbReference type="NCBI Taxonomy" id="3032"/>
    <lineage>
        <taxon>Eukaryota</taxon>
        <taxon>Cryptophyceae</taxon>
        <taxon>Pyrenomonadales</taxon>
        <taxon>Geminigeraceae</taxon>
        <taxon>Hanusia</taxon>
    </lineage>
</organism>
<name>A0A6T7MER5_9CRYP</name>
<dbReference type="EMBL" id="HBEO01001949">
    <property type="protein sequence ID" value="CAD8467508.1"/>
    <property type="molecule type" value="Transcribed_RNA"/>
</dbReference>
<dbReference type="EMBL" id="HBEO01001950">
    <property type="protein sequence ID" value="CAD8467510.1"/>
    <property type="molecule type" value="Transcribed_RNA"/>
</dbReference>
<protein>
    <recommendedName>
        <fullName evidence="5">ATP-grasp domain-containing protein</fullName>
    </recommendedName>
</protein>